<gene>
    <name evidence="2" type="ORF">PHYBOEH_000278</name>
</gene>
<keyword evidence="1" id="KW-0175">Coiled coil</keyword>
<sequence length="211" mass="23690">MDEAKVLLAELQAAQDEHQRALVATQQARDDLDCARKEYEDAQAAERAGEEELAHAAEVLARGLQSLDVTADSQSAVPLVVDSLVEYHANIGCYQCYLFLDGHKDGNKEEERNSTFDVALLGVRVEFPLVEVVLKRSRSDCKSEKEPEAGEVVWRTEIERNVDVSQSSVENKGDHWYLRLPIRPSDKQPLGGFSSFTQLNPRSQTFFLPEK</sequence>
<keyword evidence="3" id="KW-1185">Reference proteome</keyword>
<protein>
    <submittedName>
        <fullName evidence="2">Uncharacterized protein</fullName>
    </submittedName>
</protein>
<dbReference type="Proteomes" id="UP000693981">
    <property type="component" value="Unassembled WGS sequence"/>
</dbReference>
<accession>A0A8T1X199</accession>
<feature type="coiled-coil region" evidence="1">
    <location>
        <begin position="1"/>
        <end position="52"/>
    </location>
</feature>
<dbReference type="EMBL" id="JAGDFL010000102">
    <property type="protein sequence ID" value="KAG7397739.1"/>
    <property type="molecule type" value="Genomic_DNA"/>
</dbReference>
<evidence type="ECO:0000313" key="2">
    <source>
        <dbReference type="EMBL" id="KAG7397739.1"/>
    </source>
</evidence>
<name>A0A8T1X199_9STRA</name>
<evidence type="ECO:0000256" key="1">
    <source>
        <dbReference type="SAM" id="Coils"/>
    </source>
</evidence>
<dbReference type="OrthoDB" id="66510at2759"/>
<comment type="caution">
    <text evidence="2">The sequence shown here is derived from an EMBL/GenBank/DDBJ whole genome shotgun (WGS) entry which is preliminary data.</text>
</comment>
<reference evidence="2" key="1">
    <citation type="submission" date="2021-02" db="EMBL/GenBank/DDBJ databases">
        <authorList>
            <person name="Palmer J.M."/>
        </authorList>
    </citation>
    <scope>NUCLEOTIDE SEQUENCE</scope>
    <source>
        <strain evidence="2">SCRP23</strain>
    </source>
</reference>
<organism evidence="2 3">
    <name type="scientific">Phytophthora boehmeriae</name>
    <dbReference type="NCBI Taxonomy" id="109152"/>
    <lineage>
        <taxon>Eukaryota</taxon>
        <taxon>Sar</taxon>
        <taxon>Stramenopiles</taxon>
        <taxon>Oomycota</taxon>
        <taxon>Peronosporomycetes</taxon>
        <taxon>Peronosporales</taxon>
        <taxon>Peronosporaceae</taxon>
        <taxon>Phytophthora</taxon>
    </lineage>
</organism>
<dbReference type="AlphaFoldDB" id="A0A8T1X199"/>
<proteinExistence type="predicted"/>
<evidence type="ECO:0000313" key="3">
    <source>
        <dbReference type="Proteomes" id="UP000693981"/>
    </source>
</evidence>